<reference evidence="4 5" key="1">
    <citation type="submission" date="2024-06" db="EMBL/GenBank/DDBJ databases">
        <title>The Natural Products Discovery Center: Release of the First 8490 Sequenced Strains for Exploring Actinobacteria Biosynthetic Diversity.</title>
        <authorList>
            <person name="Kalkreuter E."/>
            <person name="Kautsar S.A."/>
            <person name="Yang D."/>
            <person name="Bader C.D."/>
            <person name="Teijaro C.N."/>
            <person name="Fluegel L."/>
            <person name="Davis C.M."/>
            <person name="Simpson J.R."/>
            <person name="Lauterbach L."/>
            <person name="Steele A.D."/>
            <person name="Gui C."/>
            <person name="Meng S."/>
            <person name="Li G."/>
            <person name="Viehrig K."/>
            <person name="Ye F."/>
            <person name="Su P."/>
            <person name="Kiefer A.F."/>
            <person name="Nichols A."/>
            <person name="Cepeda A.J."/>
            <person name="Yan W."/>
            <person name="Fan B."/>
            <person name="Jiang Y."/>
            <person name="Adhikari A."/>
            <person name="Zheng C.-J."/>
            <person name="Schuster L."/>
            <person name="Cowan T.M."/>
            <person name="Smanski M.J."/>
            <person name="Chevrette M.G."/>
            <person name="De Carvalho L.P.S."/>
            <person name="Shen B."/>
        </authorList>
    </citation>
    <scope>NUCLEOTIDE SEQUENCE [LARGE SCALE GENOMIC DNA]</scope>
    <source>
        <strain evidence="4 5">NPDC000234</strain>
    </source>
</reference>
<dbReference type="PANTHER" id="PTHR42901:SF1">
    <property type="entry name" value="ALCOHOL DEHYDROGENASE"/>
    <property type="match status" value="1"/>
</dbReference>
<dbReference type="PRINTS" id="PR00081">
    <property type="entry name" value="GDHRDH"/>
</dbReference>
<dbReference type="EMBL" id="JBEPEK010000040">
    <property type="protein sequence ID" value="MER7179438.1"/>
    <property type="molecule type" value="Genomic_DNA"/>
</dbReference>
<organism evidence="4 5">
    <name type="scientific">Streptomyces hyaluromycini</name>
    <dbReference type="NCBI Taxonomy" id="1377993"/>
    <lineage>
        <taxon>Bacteria</taxon>
        <taxon>Bacillati</taxon>
        <taxon>Actinomycetota</taxon>
        <taxon>Actinomycetes</taxon>
        <taxon>Kitasatosporales</taxon>
        <taxon>Streptomycetaceae</taxon>
        <taxon>Streptomyces</taxon>
    </lineage>
</organism>
<keyword evidence="2" id="KW-0560">Oxidoreductase</keyword>
<keyword evidence="5" id="KW-1185">Reference proteome</keyword>
<dbReference type="PRINTS" id="PR00080">
    <property type="entry name" value="SDRFAMILY"/>
</dbReference>
<dbReference type="Gene3D" id="3.40.50.720">
    <property type="entry name" value="NAD(P)-binding Rossmann-like Domain"/>
    <property type="match status" value="1"/>
</dbReference>
<protein>
    <submittedName>
        <fullName evidence="4">SDR family oxidoreductase</fullName>
    </submittedName>
</protein>
<dbReference type="InterPro" id="IPR036291">
    <property type="entry name" value="NAD(P)-bd_dom_sf"/>
</dbReference>
<comment type="similarity">
    <text evidence="1 3">Belongs to the short-chain dehydrogenases/reductases (SDR) family.</text>
</comment>
<evidence type="ECO:0000256" key="1">
    <source>
        <dbReference type="ARBA" id="ARBA00006484"/>
    </source>
</evidence>
<dbReference type="SUPFAM" id="SSF51735">
    <property type="entry name" value="NAD(P)-binding Rossmann-fold domains"/>
    <property type="match status" value="1"/>
</dbReference>
<dbReference type="InterPro" id="IPR020904">
    <property type="entry name" value="Sc_DH/Rdtase_CS"/>
</dbReference>
<dbReference type="NCBIfam" id="NF006776">
    <property type="entry name" value="PRK09291.1"/>
    <property type="match status" value="1"/>
</dbReference>
<evidence type="ECO:0000256" key="2">
    <source>
        <dbReference type="ARBA" id="ARBA00023002"/>
    </source>
</evidence>
<accession>A0ABV1WRG0</accession>
<proteinExistence type="inferred from homology"/>
<gene>
    <name evidence="4" type="ORF">ABT404_08125</name>
</gene>
<sequence>MKKILITGTGTGLGRGTAIGLAQAGHQVIATTQLWSQVTELRRHVETLGLQDRVTVDKLDVLDDADIAAAVTWDFDTLVSNAGIGECGPMAEIPVDLVRRTFDTNVFGNLHLIQRAIRKFVGTGTAGRIVIVSSMGGFLTAYGLGAYCASKHALEAIAASLRDELAPTGITVQTINPGAYDTGFNDRIADTTYRWHNDAINFTREADIRANFADIMKGQYDPQDMIDKMVEIIGAADGTYRNVWPPATEDLIKQVQQNAWTLPVNRG</sequence>
<dbReference type="Pfam" id="PF00106">
    <property type="entry name" value="adh_short"/>
    <property type="match status" value="1"/>
</dbReference>
<evidence type="ECO:0000313" key="5">
    <source>
        <dbReference type="Proteomes" id="UP001474181"/>
    </source>
</evidence>
<dbReference type="PANTHER" id="PTHR42901">
    <property type="entry name" value="ALCOHOL DEHYDROGENASE"/>
    <property type="match status" value="1"/>
</dbReference>
<evidence type="ECO:0000256" key="3">
    <source>
        <dbReference type="RuleBase" id="RU000363"/>
    </source>
</evidence>
<evidence type="ECO:0000313" key="4">
    <source>
        <dbReference type="EMBL" id="MER7179438.1"/>
    </source>
</evidence>
<dbReference type="RefSeq" id="WP_350778634.1">
    <property type="nucleotide sequence ID" value="NZ_JBEPEK010000040.1"/>
</dbReference>
<comment type="caution">
    <text evidence="4">The sequence shown here is derived from an EMBL/GenBank/DDBJ whole genome shotgun (WGS) entry which is preliminary data.</text>
</comment>
<name>A0ABV1WRG0_9ACTN</name>
<dbReference type="InterPro" id="IPR002347">
    <property type="entry name" value="SDR_fam"/>
</dbReference>
<dbReference type="PROSITE" id="PS00061">
    <property type="entry name" value="ADH_SHORT"/>
    <property type="match status" value="1"/>
</dbReference>
<dbReference type="Proteomes" id="UP001474181">
    <property type="component" value="Unassembled WGS sequence"/>
</dbReference>